<keyword evidence="6" id="KW-1185">Reference proteome</keyword>
<dbReference type="InterPro" id="IPR002104">
    <property type="entry name" value="Integrase_catalytic"/>
</dbReference>
<evidence type="ECO:0000313" key="5">
    <source>
        <dbReference type="EMBL" id="PRX56081.1"/>
    </source>
</evidence>
<protein>
    <submittedName>
        <fullName evidence="5">Phage integrase family protein</fullName>
    </submittedName>
</protein>
<dbReference type="GO" id="GO:0015074">
    <property type="term" value="P:DNA integration"/>
    <property type="evidence" value="ECO:0007669"/>
    <property type="project" value="InterPro"/>
</dbReference>
<dbReference type="Gene3D" id="1.10.150.130">
    <property type="match status" value="1"/>
</dbReference>
<dbReference type="InterPro" id="IPR050090">
    <property type="entry name" value="Tyrosine_recombinase_XerCD"/>
</dbReference>
<evidence type="ECO:0000256" key="3">
    <source>
        <dbReference type="ARBA" id="ARBA00023172"/>
    </source>
</evidence>
<name>A0A2T0MES8_9FLAO</name>
<organism evidence="5 6">
    <name type="scientific">Flagellimonas meridianipacifica</name>
    <dbReference type="NCBI Taxonomy" id="1080225"/>
    <lineage>
        <taxon>Bacteria</taxon>
        <taxon>Pseudomonadati</taxon>
        <taxon>Bacteroidota</taxon>
        <taxon>Flavobacteriia</taxon>
        <taxon>Flavobacteriales</taxon>
        <taxon>Flavobacteriaceae</taxon>
        <taxon>Flagellimonas</taxon>
    </lineage>
</organism>
<dbReference type="AlphaFoldDB" id="A0A2T0MES8"/>
<dbReference type="SUPFAM" id="SSF56349">
    <property type="entry name" value="DNA breaking-rejoining enzymes"/>
    <property type="match status" value="1"/>
</dbReference>
<proteinExistence type="inferred from homology"/>
<keyword evidence="2" id="KW-0238">DNA-binding</keyword>
<gene>
    <name evidence="5" type="ORF">CLV81_0070</name>
</gene>
<evidence type="ECO:0000313" key="6">
    <source>
        <dbReference type="Proteomes" id="UP000237640"/>
    </source>
</evidence>
<reference evidence="5 6" key="1">
    <citation type="submission" date="2018-03" db="EMBL/GenBank/DDBJ databases">
        <title>Genomic Encyclopedia of Archaeal and Bacterial Type Strains, Phase II (KMG-II): from individual species to whole genera.</title>
        <authorList>
            <person name="Goeker M."/>
        </authorList>
    </citation>
    <scope>NUCLEOTIDE SEQUENCE [LARGE SCALE GENOMIC DNA]</scope>
    <source>
        <strain evidence="5 6">DSM 25027</strain>
    </source>
</reference>
<dbReference type="GO" id="GO:0003677">
    <property type="term" value="F:DNA binding"/>
    <property type="evidence" value="ECO:0007669"/>
    <property type="project" value="UniProtKB-KW"/>
</dbReference>
<dbReference type="InterPro" id="IPR011010">
    <property type="entry name" value="DNA_brk_join_enz"/>
</dbReference>
<evidence type="ECO:0000256" key="2">
    <source>
        <dbReference type="ARBA" id="ARBA00023125"/>
    </source>
</evidence>
<dbReference type="Gene3D" id="1.10.443.10">
    <property type="entry name" value="Intergrase catalytic core"/>
    <property type="match status" value="1"/>
</dbReference>
<comment type="similarity">
    <text evidence="1">Belongs to the 'phage' integrase family.</text>
</comment>
<sequence length="420" mass="49479">MDYFFGILQSVHATAQKMGISKKYTEPKLYHGGKSFDLSKRWYIYYSYQHPELKDRHGNPRMVRQPNITMKFNRRYKDKKERLMHFELVREALHDALKNGYSPYSSNFRAENKYSVEAALDFAYGLKKTSLSNSSDRDYRSRLGQFKRYLEKRAYLQRNILELDKKLVNAYLNGILKASSARNRNNTRVVLSALFAELEANDIIPRNFVASIKVLKSNPKRNKTYSLEVVDGMFNFMEEHDPILLLFIKFISYNFLRPIEVCRLRLGDINIKQKLLHVRAKNKLVKTKIIPNIVINEIHELDFSSSDHFLFTPKGTGPWESSEESRRDYFTKRFKDLKAKYNKFLKAHGKSFQLGTDYTLYSFRHTFITKLYRQLRKEYSQTETSDKLMLITGHSTLKALIAYLRDIDAELPEDYSGYLS</sequence>
<keyword evidence="3" id="KW-0233">DNA recombination</keyword>
<feature type="domain" description="Tyr recombinase" evidence="4">
    <location>
        <begin position="220"/>
        <end position="416"/>
    </location>
</feature>
<dbReference type="Proteomes" id="UP000237640">
    <property type="component" value="Unassembled WGS sequence"/>
</dbReference>
<dbReference type="InterPro" id="IPR013762">
    <property type="entry name" value="Integrase-like_cat_sf"/>
</dbReference>
<dbReference type="EMBL" id="PVYX01000001">
    <property type="protein sequence ID" value="PRX56081.1"/>
    <property type="molecule type" value="Genomic_DNA"/>
</dbReference>
<accession>A0A2T0MES8</accession>
<dbReference type="PROSITE" id="PS51898">
    <property type="entry name" value="TYR_RECOMBINASE"/>
    <property type="match status" value="1"/>
</dbReference>
<evidence type="ECO:0000259" key="4">
    <source>
        <dbReference type="PROSITE" id="PS51898"/>
    </source>
</evidence>
<dbReference type="CDD" id="cd00397">
    <property type="entry name" value="DNA_BRE_C"/>
    <property type="match status" value="1"/>
</dbReference>
<dbReference type="InterPro" id="IPR010998">
    <property type="entry name" value="Integrase_recombinase_N"/>
</dbReference>
<dbReference type="PANTHER" id="PTHR30349">
    <property type="entry name" value="PHAGE INTEGRASE-RELATED"/>
    <property type="match status" value="1"/>
</dbReference>
<comment type="caution">
    <text evidence="5">The sequence shown here is derived from an EMBL/GenBank/DDBJ whole genome shotgun (WGS) entry which is preliminary data.</text>
</comment>
<dbReference type="GO" id="GO:0006310">
    <property type="term" value="P:DNA recombination"/>
    <property type="evidence" value="ECO:0007669"/>
    <property type="project" value="UniProtKB-KW"/>
</dbReference>
<dbReference type="Pfam" id="PF00589">
    <property type="entry name" value="Phage_integrase"/>
    <property type="match status" value="1"/>
</dbReference>
<evidence type="ECO:0000256" key="1">
    <source>
        <dbReference type="ARBA" id="ARBA00008857"/>
    </source>
</evidence>
<dbReference type="PANTHER" id="PTHR30349:SF64">
    <property type="entry name" value="PROPHAGE INTEGRASE INTD-RELATED"/>
    <property type="match status" value="1"/>
</dbReference>